<dbReference type="RefSeq" id="WP_209461335.1">
    <property type="nucleotide sequence ID" value="NZ_CP110224.1"/>
</dbReference>
<keyword evidence="1" id="KW-0966">Cell projection</keyword>
<dbReference type="EMBL" id="JAGGKX010000001">
    <property type="protein sequence ID" value="MBP1968094.1"/>
    <property type="molecule type" value="Genomic_DNA"/>
</dbReference>
<comment type="caution">
    <text evidence="1">The sequence shown here is derived from an EMBL/GenBank/DDBJ whole genome shotgun (WGS) entry which is preliminary data.</text>
</comment>
<dbReference type="InterPro" id="IPR009384">
    <property type="entry name" value="SwrD-like"/>
</dbReference>
<dbReference type="PANTHER" id="PTHR39185:SF1">
    <property type="entry name" value="SWARMING MOTILITY PROTEIN SWRD"/>
    <property type="match status" value="1"/>
</dbReference>
<dbReference type="Proteomes" id="UP001519345">
    <property type="component" value="Unassembled WGS sequence"/>
</dbReference>
<sequence length="72" mass="8265">MIQLRRLNAEPFTLNAIMIEQIQSFPDTMITLTNGKKIIVQNPESEVIELVNSYYRKIGIQKVLNEVDKGSE</sequence>
<evidence type="ECO:0000313" key="2">
    <source>
        <dbReference type="Proteomes" id="UP001519345"/>
    </source>
</evidence>
<reference evidence="1 2" key="1">
    <citation type="submission" date="2021-03" db="EMBL/GenBank/DDBJ databases">
        <title>Genomic Encyclopedia of Type Strains, Phase IV (KMG-IV): sequencing the most valuable type-strain genomes for metagenomic binning, comparative biology and taxonomic classification.</title>
        <authorList>
            <person name="Goeker M."/>
        </authorList>
    </citation>
    <scope>NUCLEOTIDE SEQUENCE [LARGE SCALE GENOMIC DNA]</scope>
    <source>
        <strain evidence="1 2">DSM 25609</strain>
    </source>
</reference>
<protein>
    <submittedName>
        <fullName evidence="1">Flagellar protein FlbD</fullName>
    </submittedName>
</protein>
<dbReference type="Pfam" id="PF06289">
    <property type="entry name" value="FlbD"/>
    <property type="match status" value="1"/>
</dbReference>
<keyword evidence="1" id="KW-0282">Flagellum</keyword>
<dbReference type="PANTHER" id="PTHR39185">
    <property type="entry name" value="SWARMING MOTILITY PROTEIN SWRD"/>
    <property type="match status" value="1"/>
</dbReference>
<gene>
    <name evidence="1" type="ORF">J2Z83_000186</name>
</gene>
<organism evidence="1 2">
    <name type="scientific">Virgibacillus natechei</name>
    <dbReference type="NCBI Taxonomy" id="1216297"/>
    <lineage>
        <taxon>Bacteria</taxon>
        <taxon>Bacillati</taxon>
        <taxon>Bacillota</taxon>
        <taxon>Bacilli</taxon>
        <taxon>Bacillales</taxon>
        <taxon>Bacillaceae</taxon>
        <taxon>Virgibacillus</taxon>
    </lineage>
</organism>
<proteinExistence type="predicted"/>
<keyword evidence="2" id="KW-1185">Reference proteome</keyword>
<keyword evidence="1" id="KW-0969">Cilium</keyword>
<evidence type="ECO:0000313" key="1">
    <source>
        <dbReference type="EMBL" id="MBP1968094.1"/>
    </source>
</evidence>
<accession>A0ABS4IDJ2</accession>
<name>A0ABS4IDJ2_9BACI</name>